<organism evidence="2 3">
    <name type="scientific">Shewanella psychropiezotolerans</name>
    <dbReference type="NCBI Taxonomy" id="2593655"/>
    <lineage>
        <taxon>Bacteria</taxon>
        <taxon>Pseudomonadati</taxon>
        <taxon>Pseudomonadota</taxon>
        <taxon>Gammaproteobacteria</taxon>
        <taxon>Alteromonadales</taxon>
        <taxon>Shewanellaceae</taxon>
        <taxon>Shewanella</taxon>
    </lineage>
</organism>
<dbReference type="InterPro" id="IPR000182">
    <property type="entry name" value="GNAT_dom"/>
</dbReference>
<dbReference type="PROSITE" id="PS51186">
    <property type="entry name" value="GNAT"/>
    <property type="match status" value="1"/>
</dbReference>
<dbReference type="InterPro" id="IPR016181">
    <property type="entry name" value="Acyl_CoA_acyltransferase"/>
</dbReference>
<dbReference type="PANTHER" id="PTHR43233">
    <property type="entry name" value="FAMILY N-ACETYLTRANSFERASE, PUTATIVE (AFU_ORTHOLOGUE AFUA_6G03350)-RELATED"/>
    <property type="match status" value="1"/>
</dbReference>
<sequence length="144" mass="15969">MPMPELVANLSVLQEVAPADDFIRLRLISGLTPRPREAVVKGLPRSLYGVHIHLSDESTEHKVIAMGRVVGDGALNFEIVDIAVDPDYQGQGLGREIMQQIMNYLNREAPTGAYITLMADVPALYKKFGFKLSRPESEGMYIVK</sequence>
<name>A0ABX5X686_9GAMM</name>
<dbReference type="InterPro" id="IPR053144">
    <property type="entry name" value="Acetyltransferase_Butenolide"/>
</dbReference>
<dbReference type="SUPFAM" id="SSF55729">
    <property type="entry name" value="Acyl-CoA N-acyltransferases (Nat)"/>
    <property type="match status" value="1"/>
</dbReference>
<feature type="domain" description="N-acetyltransferase" evidence="1">
    <location>
        <begin position="26"/>
        <end position="144"/>
    </location>
</feature>
<evidence type="ECO:0000313" key="2">
    <source>
        <dbReference type="EMBL" id="QDO86885.1"/>
    </source>
</evidence>
<keyword evidence="3" id="KW-1185">Reference proteome</keyword>
<reference evidence="2 3" key="1">
    <citation type="submission" date="2019-07" db="EMBL/GenBank/DDBJ databases">
        <title>Shewanella sp. YLB-06 whole genomic sequence.</title>
        <authorList>
            <person name="Yu L."/>
        </authorList>
    </citation>
    <scope>NUCLEOTIDE SEQUENCE [LARGE SCALE GENOMIC DNA]</scope>
    <source>
        <strain evidence="2 3">YLB-06</strain>
    </source>
</reference>
<gene>
    <name evidence="2" type="ORF">FM037_27340</name>
</gene>
<dbReference type="PANTHER" id="PTHR43233:SF1">
    <property type="entry name" value="FAMILY N-ACETYLTRANSFERASE, PUTATIVE (AFU_ORTHOLOGUE AFUA_6G03350)-RELATED"/>
    <property type="match status" value="1"/>
</dbReference>
<accession>A0ABX5X686</accession>
<dbReference type="CDD" id="cd04301">
    <property type="entry name" value="NAT_SF"/>
    <property type="match status" value="1"/>
</dbReference>
<protein>
    <submittedName>
        <fullName evidence="2">GNAT family N-acetyltransferase</fullName>
    </submittedName>
</protein>
<dbReference type="Gene3D" id="3.40.630.30">
    <property type="match status" value="1"/>
</dbReference>
<dbReference type="Proteomes" id="UP000315947">
    <property type="component" value="Chromosome"/>
</dbReference>
<dbReference type="Pfam" id="PF13508">
    <property type="entry name" value="Acetyltransf_7"/>
    <property type="match status" value="1"/>
</dbReference>
<evidence type="ECO:0000313" key="3">
    <source>
        <dbReference type="Proteomes" id="UP000315947"/>
    </source>
</evidence>
<dbReference type="RefSeq" id="WP_144049163.1">
    <property type="nucleotide sequence ID" value="NZ_CP041614.1"/>
</dbReference>
<evidence type="ECO:0000259" key="1">
    <source>
        <dbReference type="PROSITE" id="PS51186"/>
    </source>
</evidence>
<proteinExistence type="predicted"/>
<dbReference type="EMBL" id="CP041614">
    <property type="protein sequence ID" value="QDO86885.1"/>
    <property type="molecule type" value="Genomic_DNA"/>
</dbReference>